<reference evidence="2 3" key="1">
    <citation type="journal article" date="2015" name="Genome Biol. Evol.">
        <title>Phylogenomic analyses indicate that early fungi evolved digesting cell walls of algal ancestors of land plants.</title>
        <authorList>
            <person name="Chang Y."/>
            <person name="Wang S."/>
            <person name="Sekimoto S."/>
            <person name="Aerts A.L."/>
            <person name="Choi C."/>
            <person name="Clum A."/>
            <person name="LaButti K.M."/>
            <person name="Lindquist E.A."/>
            <person name="Yee Ngan C."/>
            <person name="Ohm R.A."/>
            <person name="Salamov A.A."/>
            <person name="Grigoriev I.V."/>
            <person name="Spatafora J.W."/>
            <person name="Berbee M.L."/>
        </authorList>
    </citation>
    <scope>NUCLEOTIDE SEQUENCE [LARGE SCALE GENOMIC DNA]</scope>
    <source>
        <strain evidence="2 3">JEL478</strain>
    </source>
</reference>
<gene>
    <name evidence="2" type="ORF">M427DRAFT_72028</name>
</gene>
<organism evidence="2 3">
    <name type="scientific">Gonapodya prolifera (strain JEL478)</name>
    <name type="common">Monoblepharis prolifera</name>
    <dbReference type="NCBI Taxonomy" id="1344416"/>
    <lineage>
        <taxon>Eukaryota</taxon>
        <taxon>Fungi</taxon>
        <taxon>Fungi incertae sedis</taxon>
        <taxon>Chytridiomycota</taxon>
        <taxon>Chytridiomycota incertae sedis</taxon>
        <taxon>Monoblepharidomycetes</taxon>
        <taxon>Monoblepharidales</taxon>
        <taxon>Gonapodyaceae</taxon>
        <taxon>Gonapodya</taxon>
    </lineage>
</organism>
<evidence type="ECO:0000256" key="1">
    <source>
        <dbReference type="SAM" id="Phobius"/>
    </source>
</evidence>
<proteinExistence type="predicted"/>
<feature type="transmembrane region" description="Helical" evidence="1">
    <location>
        <begin position="24"/>
        <end position="47"/>
    </location>
</feature>
<protein>
    <submittedName>
        <fullName evidence="2">Uncharacterized protein</fullName>
    </submittedName>
</protein>
<evidence type="ECO:0000313" key="3">
    <source>
        <dbReference type="Proteomes" id="UP000070544"/>
    </source>
</evidence>
<accession>A0A139A6P8</accession>
<keyword evidence="1" id="KW-1133">Transmembrane helix</keyword>
<name>A0A139A6P8_GONPJ</name>
<keyword evidence="3" id="KW-1185">Reference proteome</keyword>
<evidence type="ECO:0000313" key="2">
    <source>
        <dbReference type="EMBL" id="KXS12374.1"/>
    </source>
</evidence>
<dbReference type="EMBL" id="KQ965788">
    <property type="protein sequence ID" value="KXS12374.1"/>
    <property type="molecule type" value="Genomic_DNA"/>
</dbReference>
<keyword evidence="1" id="KW-0812">Transmembrane</keyword>
<dbReference type="Proteomes" id="UP000070544">
    <property type="component" value="Unassembled WGS sequence"/>
</dbReference>
<dbReference type="PROSITE" id="PS51257">
    <property type="entry name" value="PROKAR_LIPOPROTEIN"/>
    <property type="match status" value="1"/>
</dbReference>
<dbReference type="AlphaFoldDB" id="A0A139A6P8"/>
<sequence>MRHQHFLPPQPPPTMALTPRQRSAMFASLVVACAGIAVFTVAAPAVAPSKATVKERERIVRMEQERARAREGR</sequence>
<keyword evidence="1" id="KW-0472">Membrane</keyword>